<dbReference type="InterPro" id="IPR012341">
    <property type="entry name" value="6hp_glycosidase-like_sf"/>
</dbReference>
<dbReference type="Pfam" id="PF14702">
    <property type="entry name" value="hGDE_central"/>
    <property type="match status" value="1"/>
</dbReference>
<feature type="domain" description="Glycogen debranching enzyme C-terminal" evidence="1">
    <location>
        <begin position="740"/>
        <end position="1170"/>
    </location>
</feature>
<evidence type="ECO:0000313" key="4">
    <source>
        <dbReference type="Proteomes" id="UP000887565"/>
    </source>
</evidence>
<dbReference type="Proteomes" id="UP000887565">
    <property type="component" value="Unplaced"/>
</dbReference>
<sequence>MLTTFFETEKSKIQLKKRHESDVRQQCIDDFVKNLEDLNSKAAVWCSDALRQAVEALVGHVRYQRVEAHGLKIRDYNNHHPLFTPYFTTGKLPENAEISNFESAMYNDDLNAHFKAYNGWVINDNPLVSFAEYPSMVYFRRALVCWGDSVKLRYGEKPDDCPFLWRFMREYTKIVAETFHGFRIDNCHSTPIHVAQYFLDYARTIRPELYICAELFTGHEKLDNIFVNKLGITSLIREAQVAPTVYEESRLIYRYGGVPVGAFIQKNERPLTPAIAHAIFMDLTHDNQCPIKTRTVYDLLPTAALVSSACCAVGSNRGYDELVPFHVDVVHENRLYTKWTDNARPSDGEVNLSSGVIAARRAINELHWQLGAEGYNEIYVDKMTDDVIAVTRHNPKTRQSVVIVASTCFSPQRISADRAIYPKPLHIAGSVDEILLEAKMVPLNGADPEGRPDPIPNEKFIVGAKDYRLDIKTHIKLFNSKMIDVVTDEKVEVVEFKRFATGSVVALKVSMFSESRAAIRDLRQFLNEFGYRLRSHSIDGAQAKEKLSAGGTNFGAIMSKMSLQDLNRVLFRSHEEEADEGKGGGAFYVQNIGNFVYCGLAGMAPHFKYVRLNNEMGHPLCNNVRENDWLIKYLANRLTQHQGTADLGNWFNSLYKSYAKLPHYLKPCFLEAVVSGAYSGVCESMAHKLSGYVQTGSTFVRQLALGSLVFAGYCRSALLPHLADNVDEPRPPTFYNEAINKEQQACTTIAAGLPHFATGLFRNWGRDTFIALPGILLIPGRYDEARYIILAFAGCLRHGLIPNLLGGGEAPRFNCRDAVWWWLHAIKSYCEMAPQGQKILQDKVRRLYPNDDSVFGGQDSKIQCLHETMQEALNRHFEGVEFRERNAGRSIDEHMRDEGFDLKLGVDTATGFVFGGNAHNCGTWMDKMGSSDRASNRGRPATPRDGSAVELVGLSYAVVAFLDKMHRQGSYPYSGVTRFKENISWTWQQWSEKIRQNFERCFWISDDQNHVFDPEITDVKKIVQHGIYKDSFKATVEWGDYQFRPNFVIALAVAPEMVNLDNALRALDKADERLKGPLGMKTLDESDYQYNGYYNNSDDSSDAHIAQGFNYHNGPEWVWIMGYFLMAKLRVARLLAAQKPDLLPKTISQNGDHCHGSCPAQAWSVGCILEVMYDMCRDE</sequence>
<evidence type="ECO:0000259" key="2">
    <source>
        <dbReference type="Pfam" id="PF14701"/>
    </source>
</evidence>
<dbReference type="Gene3D" id="3.20.20.80">
    <property type="entry name" value="Glycosidases"/>
    <property type="match status" value="1"/>
</dbReference>
<proteinExistence type="predicted"/>
<organism evidence="4 5">
    <name type="scientific">Romanomermis culicivorax</name>
    <name type="common">Nematode worm</name>
    <dbReference type="NCBI Taxonomy" id="13658"/>
    <lineage>
        <taxon>Eukaryota</taxon>
        <taxon>Metazoa</taxon>
        <taxon>Ecdysozoa</taxon>
        <taxon>Nematoda</taxon>
        <taxon>Enoplea</taxon>
        <taxon>Dorylaimia</taxon>
        <taxon>Mermithida</taxon>
        <taxon>Mermithoidea</taxon>
        <taxon>Mermithidae</taxon>
        <taxon>Romanomermis</taxon>
    </lineage>
</organism>
<dbReference type="Pfam" id="PF06202">
    <property type="entry name" value="GDE_C"/>
    <property type="match status" value="1"/>
</dbReference>
<evidence type="ECO:0000259" key="1">
    <source>
        <dbReference type="Pfam" id="PF06202"/>
    </source>
</evidence>
<dbReference type="AlphaFoldDB" id="A0A915IDV4"/>
<dbReference type="SUPFAM" id="SSF48208">
    <property type="entry name" value="Six-hairpin glycosidases"/>
    <property type="match status" value="1"/>
</dbReference>
<dbReference type="InterPro" id="IPR032792">
    <property type="entry name" value="AGL_glucanoTrfase"/>
</dbReference>
<evidence type="ECO:0000313" key="5">
    <source>
        <dbReference type="WBParaSite" id="nRc.2.0.1.t11381-RA"/>
    </source>
</evidence>
<name>A0A915IDV4_ROMCU</name>
<feature type="domain" description="Glycogen debranching enzyme glucanotransferase" evidence="2">
    <location>
        <begin position="17"/>
        <end position="210"/>
    </location>
</feature>
<dbReference type="WBParaSite" id="nRc.2.0.1.t11381-RA">
    <property type="protein sequence ID" value="nRc.2.0.1.t11381-RA"/>
    <property type="gene ID" value="nRc.2.0.1.g11381"/>
</dbReference>
<dbReference type="InterPro" id="IPR032788">
    <property type="entry name" value="AGL_central"/>
</dbReference>
<dbReference type="SUPFAM" id="SSF51445">
    <property type="entry name" value="(Trans)glycosidases"/>
    <property type="match status" value="1"/>
</dbReference>
<accession>A0A915IDV4</accession>
<protein>
    <submittedName>
        <fullName evidence="5">4-alpha-glucanotransferase</fullName>
    </submittedName>
</protein>
<dbReference type="Gene3D" id="1.50.10.10">
    <property type="match status" value="1"/>
</dbReference>
<dbReference type="Pfam" id="PF14701">
    <property type="entry name" value="hDGE_amylase"/>
    <property type="match status" value="1"/>
</dbReference>
<dbReference type="PANTHER" id="PTHR10569">
    <property type="entry name" value="GLYCOGEN DEBRANCHING ENZYME"/>
    <property type="match status" value="1"/>
</dbReference>
<dbReference type="GO" id="GO:0004135">
    <property type="term" value="F:amylo-alpha-1,6-glucosidase activity"/>
    <property type="evidence" value="ECO:0007669"/>
    <property type="project" value="InterPro"/>
</dbReference>
<dbReference type="GO" id="GO:0004134">
    <property type="term" value="F:4-alpha-glucanotransferase activity"/>
    <property type="evidence" value="ECO:0007669"/>
    <property type="project" value="InterPro"/>
</dbReference>
<dbReference type="InterPro" id="IPR032790">
    <property type="entry name" value="GDE_C"/>
</dbReference>
<dbReference type="InterPro" id="IPR008928">
    <property type="entry name" value="6-hairpin_glycosidase_sf"/>
</dbReference>
<dbReference type="InterPro" id="IPR017853">
    <property type="entry name" value="GH"/>
</dbReference>
<dbReference type="PANTHER" id="PTHR10569:SF2">
    <property type="entry name" value="GLYCOGEN DEBRANCHING ENZYME"/>
    <property type="match status" value="1"/>
</dbReference>
<reference evidence="5" key="1">
    <citation type="submission" date="2022-11" db="UniProtKB">
        <authorList>
            <consortium name="WormBaseParasite"/>
        </authorList>
    </citation>
    <scope>IDENTIFICATION</scope>
</reference>
<dbReference type="OMA" id="YEEGHVH"/>
<evidence type="ECO:0000259" key="3">
    <source>
        <dbReference type="Pfam" id="PF14702"/>
    </source>
</evidence>
<dbReference type="GO" id="GO:0005980">
    <property type="term" value="P:glycogen catabolic process"/>
    <property type="evidence" value="ECO:0007669"/>
    <property type="project" value="InterPro"/>
</dbReference>
<feature type="domain" description="Glycogen debranching enzyme central" evidence="3">
    <location>
        <begin position="355"/>
        <end position="638"/>
    </location>
</feature>
<dbReference type="InterPro" id="IPR010401">
    <property type="entry name" value="AGL/Gdb1"/>
</dbReference>
<keyword evidence="4" id="KW-1185">Reference proteome</keyword>